<dbReference type="InterPro" id="IPR013704">
    <property type="entry name" value="UPF0313_N"/>
</dbReference>
<dbReference type="PROSITE" id="PS51918">
    <property type="entry name" value="RADICAL_SAM"/>
    <property type="match status" value="1"/>
</dbReference>
<dbReference type="PROSITE" id="PS01278">
    <property type="entry name" value="MTTASE_RADICAL"/>
    <property type="match status" value="1"/>
</dbReference>
<comment type="cofactor">
    <cofactor evidence="6">
        <name>[4Fe-4S] cluster</name>
        <dbReference type="ChEBI" id="CHEBI:49883"/>
    </cofactor>
    <text evidence="6">Binds 1 [4Fe-4S] cluster. The cluster is coordinated with 3 cysteines and an exchangeable S-adenosyl-L-methionine.</text>
</comment>
<dbReference type="InterPro" id="IPR006638">
    <property type="entry name" value="Elp3/MiaA/NifB-like_rSAM"/>
</dbReference>
<dbReference type="SUPFAM" id="SSF102114">
    <property type="entry name" value="Radical SAM enzymes"/>
    <property type="match status" value="1"/>
</dbReference>
<dbReference type="SFLD" id="SFLDG01069">
    <property type="entry name" value="UPF0313"/>
    <property type="match status" value="1"/>
</dbReference>
<dbReference type="Pfam" id="PF11842">
    <property type="entry name" value="DUF3362"/>
    <property type="match status" value="1"/>
</dbReference>
<evidence type="ECO:0000256" key="2">
    <source>
        <dbReference type="ARBA" id="ARBA00022691"/>
    </source>
</evidence>
<dbReference type="InterPro" id="IPR024560">
    <property type="entry name" value="UPF0313_C"/>
</dbReference>
<evidence type="ECO:0000313" key="8">
    <source>
        <dbReference type="EMBL" id="MDF0590846.1"/>
    </source>
</evidence>
<evidence type="ECO:0000256" key="3">
    <source>
        <dbReference type="ARBA" id="ARBA00022723"/>
    </source>
</evidence>
<evidence type="ECO:0000313" key="9">
    <source>
        <dbReference type="Proteomes" id="UP001220010"/>
    </source>
</evidence>
<keyword evidence="4 6" id="KW-0408">Iron</keyword>
<comment type="similarity">
    <text evidence="6">Belongs to the UPF0313 family.</text>
</comment>
<dbReference type="Proteomes" id="UP001220010">
    <property type="component" value="Unassembled WGS sequence"/>
</dbReference>
<dbReference type="SMART" id="SM00729">
    <property type="entry name" value="Elp3"/>
    <property type="match status" value="1"/>
</dbReference>
<name>A0ABT5X839_9EURY</name>
<dbReference type="Pfam" id="PF08497">
    <property type="entry name" value="Radical_SAM_N"/>
    <property type="match status" value="1"/>
</dbReference>
<sequence length="611" mass="68895">MRGRREGRVERRRGLPPLPISMEEAKRRGVDRFDVILVSGDGYVDHPSFGVGVIGRVLEDAGYAVGVIPQPDWRRAEDLSALGTPRLFFGVASGNVDSMVNNYSPNRKRRRRDVYSPGGRLLRPDRAEIVYADKVHALFPETPIVLGGIEASLRRFAHYDFWSDSVRRSILADAPAEMIVFGMGERSVLEVARRLASGEEISEIRDVPGTAFKMGLREWRSSEREGWLQIPSFDEVAKDERRYTEAFRLHHGEQDPYRGRTAVQPHPKTVVVQNPPATPMTTEELDRIYELPYTREAHPSYHEVIPALEPVRFSLTTHRGCFGSCSFCALTHHQGRIVQSRSIDSLVREAEAMTEHPRFKGVIQDVGGPTANMYGMACSRWNSCGACADKLCSPACPTLDADHRRQLELLSRLRQVPGVERVFVSSGIRHDLILADKSAAGDEYLQTLTRHHVSGHLKVAPEHVSASVLAAMKKPPRNVLDEFLGRFRALSREEGKEQYPVPYFISGHPGCEIADMVELAEYIRDHRLYSEQVQDFTPTPMTVSTCIYYTGIDPFTEKAVHVPRGREKEIQRAILQYRDKKNWPLVREGLRLAGREDLIGDGPECLVPMGR</sequence>
<dbReference type="InterPro" id="IPR023404">
    <property type="entry name" value="rSAM_horseshoe"/>
</dbReference>
<comment type="caution">
    <text evidence="8">The sequence shown here is derived from an EMBL/GenBank/DDBJ whole genome shotgun (WGS) entry which is preliminary data.</text>
</comment>
<feature type="binding site" evidence="6">
    <location>
        <position position="321"/>
    </location>
    <ligand>
        <name>[4Fe-4S] cluster</name>
        <dbReference type="ChEBI" id="CHEBI:49883"/>
        <note>4Fe-4S-S-AdoMet</note>
    </ligand>
</feature>
<dbReference type="PANTHER" id="PTHR32331">
    <property type="entry name" value="UPF0313 PROTEIN YGIQ"/>
    <property type="match status" value="1"/>
</dbReference>
<dbReference type="SFLD" id="SFLDG01082">
    <property type="entry name" value="B12-binding_domain_containing"/>
    <property type="match status" value="1"/>
</dbReference>
<gene>
    <name evidence="8" type="ORF">P0O15_06650</name>
</gene>
<evidence type="ECO:0000256" key="4">
    <source>
        <dbReference type="ARBA" id="ARBA00023004"/>
    </source>
</evidence>
<dbReference type="Gene3D" id="3.80.30.20">
    <property type="entry name" value="tm_1862 like domain"/>
    <property type="match status" value="1"/>
</dbReference>
<keyword evidence="5 6" id="KW-0411">Iron-sulfur</keyword>
<keyword evidence="2 6" id="KW-0949">S-adenosyl-L-methionine</keyword>
<reference evidence="8 9" key="1">
    <citation type="submission" date="2023-03" db="EMBL/GenBank/DDBJ databases">
        <title>WGS of Methanotrichaceae archaeon Mx.</title>
        <authorList>
            <person name="Sorokin D.Y."/>
            <person name="Merkel A.Y."/>
        </authorList>
    </citation>
    <scope>NUCLEOTIDE SEQUENCE [LARGE SCALE GENOMIC DNA]</scope>
    <source>
        <strain evidence="8 9">Mx</strain>
    </source>
</reference>
<dbReference type="SFLD" id="SFLDS00029">
    <property type="entry name" value="Radical_SAM"/>
    <property type="match status" value="1"/>
</dbReference>
<dbReference type="HAMAP" id="MF_01251">
    <property type="entry name" value="UPF0313"/>
    <property type="match status" value="1"/>
</dbReference>
<keyword evidence="9" id="KW-1185">Reference proteome</keyword>
<protein>
    <submittedName>
        <fullName evidence="8">YgiQ family radical SAM protein</fullName>
    </submittedName>
</protein>
<dbReference type="PANTHER" id="PTHR32331:SF0">
    <property type="entry name" value="UPF0313 PROTEIN YGIQ"/>
    <property type="match status" value="1"/>
</dbReference>
<proteinExistence type="inferred from homology"/>
<dbReference type="RefSeq" id="WP_316966589.1">
    <property type="nucleotide sequence ID" value="NZ_JARFPK010000020.1"/>
</dbReference>
<accession>A0ABT5X839</accession>
<feature type="domain" description="Radical SAM core" evidence="7">
    <location>
        <begin position="307"/>
        <end position="578"/>
    </location>
</feature>
<organism evidence="8 9">
    <name type="scientific">Candidatus Methanocrinis natronophilus</name>
    <dbReference type="NCBI Taxonomy" id="3033396"/>
    <lineage>
        <taxon>Archaea</taxon>
        <taxon>Methanobacteriati</taxon>
        <taxon>Methanobacteriota</taxon>
        <taxon>Stenosarchaea group</taxon>
        <taxon>Methanomicrobia</taxon>
        <taxon>Methanotrichales</taxon>
        <taxon>Methanotrichaceae</taxon>
        <taxon>Methanocrinis</taxon>
    </lineage>
</organism>
<dbReference type="EMBL" id="JARFPK010000020">
    <property type="protein sequence ID" value="MDF0590846.1"/>
    <property type="molecule type" value="Genomic_DNA"/>
</dbReference>
<evidence type="ECO:0000256" key="6">
    <source>
        <dbReference type="HAMAP-Rule" id="MF_01251"/>
    </source>
</evidence>
<dbReference type="Pfam" id="PF04055">
    <property type="entry name" value="Radical_SAM"/>
    <property type="match status" value="1"/>
</dbReference>
<feature type="binding site" evidence="6">
    <location>
        <position position="328"/>
    </location>
    <ligand>
        <name>[4Fe-4S] cluster</name>
        <dbReference type="ChEBI" id="CHEBI:49883"/>
        <note>4Fe-4S-S-AdoMet</note>
    </ligand>
</feature>
<dbReference type="InterPro" id="IPR058240">
    <property type="entry name" value="rSAM_sf"/>
</dbReference>
<feature type="binding site" evidence="6">
    <location>
        <position position="325"/>
    </location>
    <ligand>
        <name>[4Fe-4S] cluster</name>
        <dbReference type="ChEBI" id="CHEBI:49883"/>
        <note>4Fe-4S-S-AdoMet</note>
    </ligand>
</feature>
<dbReference type="InterPro" id="IPR020612">
    <property type="entry name" value="Methylthiotransferase_CS"/>
</dbReference>
<evidence type="ECO:0000256" key="1">
    <source>
        <dbReference type="ARBA" id="ARBA00022485"/>
    </source>
</evidence>
<evidence type="ECO:0000259" key="7">
    <source>
        <dbReference type="PROSITE" id="PS51918"/>
    </source>
</evidence>
<keyword evidence="1 6" id="KW-0004">4Fe-4S</keyword>
<dbReference type="NCBIfam" id="TIGR03904">
    <property type="entry name" value="SAM_YgiQ"/>
    <property type="match status" value="1"/>
</dbReference>
<keyword evidence="3 6" id="KW-0479">Metal-binding</keyword>
<evidence type="ECO:0000256" key="5">
    <source>
        <dbReference type="ARBA" id="ARBA00023014"/>
    </source>
</evidence>
<dbReference type="InterPro" id="IPR022946">
    <property type="entry name" value="UPF0313"/>
</dbReference>
<dbReference type="InterPro" id="IPR007197">
    <property type="entry name" value="rSAM"/>
</dbReference>